<dbReference type="Gene3D" id="2.60.40.10">
    <property type="entry name" value="Immunoglobulins"/>
    <property type="match status" value="1"/>
</dbReference>
<dbReference type="InterPro" id="IPR003598">
    <property type="entry name" value="Ig_sub2"/>
</dbReference>
<protein>
    <submittedName>
        <fullName evidence="7 8">Leucine-rich transmembrane protein, putative</fullName>
    </submittedName>
</protein>
<dbReference type="PANTHER" id="PTHR45842:SF22">
    <property type="entry name" value="INSULIN-LIKE GROWTH FACTOR-BINDING PROTEIN COMPLEX ACID LABILE SUBUNIT ISOFORM X1"/>
    <property type="match status" value="1"/>
</dbReference>
<dbReference type="SMART" id="SM00369">
    <property type="entry name" value="LRR_TYP"/>
    <property type="match status" value="9"/>
</dbReference>
<dbReference type="HOGENOM" id="CLU_010563_0_0_1"/>
<dbReference type="InterPro" id="IPR001611">
    <property type="entry name" value="Leu-rich_rpt"/>
</dbReference>
<keyword evidence="7" id="KW-0812">Transmembrane</keyword>
<evidence type="ECO:0000256" key="1">
    <source>
        <dbReference type="ARBA" id="ARBA00022614"/>
    </source>
</evidence>
<keyword evidence="9" id="KW-1185">Reference proteome</keyword>
<keyword evidence="4" id="KW-1015">Disulfide bond</keyword>
<keyword evidence="1" id="KW-0433">Leucine-rich repeat</keyword>
<dbReference type="SMART" id="SM00409">
    <property type="entry name" value="IG"/>
    <property type="match status" value="1"/>
</dbReference>
<dbReference type="AlphaFoldDB" id="E0VKD8"/>
<dbReference type="Pfam" id="PF13927">
    <property type="entry name" value="Ig_3"/>
    <property type="match status" value="1"/>
</dbReference>
<feature type="compositionally biased region" description="Polar residues" evidence="5">
    <location>
        <begin position="837"/>
        <end position="879"/>
    </location>
</feature>
<dbReference type="Gene3D" id="3.80.10.10">
    <property type="entry name" value="Ribonuclease Inhibitor"/>
    <property type="match status" value="2"/>
</dbReference>
<dbReference type="VEuPathDB" id="VectorBase:PHUM261790"/>
<feature type="compositionally biased region" description="Basic and acidic residues" evidence="5">
    <location>
        <begin position="1012"/>
        <end position="1030"/>
    </location>
</feature>
<dbReference type="EMBL" id="DS235243">
    <property type="protein sequence ID" value="EEB13854.1"/>
    <property type="molecule type" value="Genomic_DNA"/>
</dbReference>
<dbReference type="RefSeq" id="XP_002426592.1">
    <property type="nucleotide sequence ID" value="XM_002426547.1"/>
</dbReference>
<dbReference type="InterPro" id="IPR003591">
    <property type="entry name" value="Leu-rich_rpt_typical-subtyp"/>
</dbReference>
<dbReference type="OrthoDB" id="10061535at2759"/>
<reference evidence="8" key="3">
    <citation type="submission" date="2021-02" db="UniProtKB">
        <authorList>
            <consortium name="EnsemblMetazoa"/>
        </authorList>
    </citation>
    <scope>IDENTIFICATION</scope>
    <source>
        <strain evidence="8">USDA</strain>
    </source>
</reference>
<dbReference type="SUPFAM" id="SSF48726">
    <property type="entry name" value="Immunoglobulin"/>
    <property type="match status" value="1"/>
</dbReference>
<dbReference type="GeneID" id="8235403"/>
<dbReference type="InterPro" id="IPR032675">
    <property type="entry name" value="LRR_dom_sf"/>
</dbReference>
<accession>E0VKD8</accession>
<name>E0VKD8_PEDHC</name>
<evidence type="ECO:0000256" key="5">
    <source>
        <dbReference type="SAM" id="MobiDB-lite"/>
    </source>
</evidence>
<dbReference type="KEGG" id="phu:Phum_PHUM261790"/>
<evidence type="ECO:0000256" key="2">
    <source>
        <dbReference type="ARBA" id="ARBA00022729"/>
    </source>
</evidence>
<evidence type="ECO:0000313" key="8">
    <source>
        <dbReference type="EnsemblMetazoa" id="PHUM261790-PA"/>
    </source>
</evidence>
<dbReference type="InterPro" id="IPR050467">
    <property type="entry name" value="LRFN"/>
</dbReference>
<keyword evidence="7" id="KW-0472">Membrane</keyword>
<dbReference type="eggNOG" id="KOG0619">
    <property type="taxonomic scope" value="Eukaryota"/>
</dbReference>
<sequence length="1059" mass="120854">MVLILQVSCYVPQDLHDGSSSSSIVTSTHNLIEHNNINNNNNNNNEIRNLAALRNNYLASNDNNNNNRNRLSIAIKNAQLRNKRHVTYNFCPMNCECSTVASIFCQETYYDDIKPFLRKNLTDISMRNVLMKKKSKSSSSSSSPSPSPSLRDFENLKVFKWTESDMEHLEGDTFDNNRKLLVLDISKNEIQELENSTFKNLANLQSLNLSHNNLKDFPADGLDNLNSLRVLILSNNQLQMLPFGMLAPLKENMSSIDMSDNRIITIQNDFFTFTPNLKILRLNDNQIQKLQINTFNDLKRLEVLDLSNNNLNEITRNVFNKLTSLTSLNLSGNKIVTLTGNPFKNLYNLKILNLNNNPLEAMTGKQLENCHDLEILLLSNTSLSHLSDFDLFGLNELKVLTMNDNKRFKNLGRYVFDSTPNLRNLSMSNCNISSLSESLSNLKNLSSLFLMPNPLICDCRMLWFNSYVENHPHDLDVSSFTCRHDGISVPTNLIQTLRSLNCQPPVLINKTETRKYKLRSDAYLDCNFKGSPHPSITWVTPNLDVYHYNLDPSIPSLFSDHYPAHHSDLSKIVETSSKSRLEILDNGTLHILDVLREDAGIYTCLASNPVSNVTAHVTLHIDPIFIYDININGLFFGALSATCFLAFTLFIQLLRYLLRKTQCWCECCRRENSPRAKQIYQMLDNVENYKKQQLERLRENYTQQVHRIKDNCAQQLEWIRDSYQGQVKHLKDIRVYGTNQLTALRDQYYDQVKRVKDYSNGQLNWVRENYVFQRNRIRKFSSHQVLRLRESYKYQQQTLNKLLENLPSLYVDNCRTGSCARADSMYFESETDFTSYGNNKTVKQTTSPSAESNTNDDTQSHVSLYYTPTDTSEPQSPRNSPARYLQNVESIIGKKSGVANSEKQIPPETLSYEMEKFLKKPSSQSKGKSMQMIRAKLRGKDECKTFKNKSKDSAEPLKSPYYSPMVVKSSDNVVVVDAVGGGDGGEDALNLPDCTIFIPSSGRREDDDDDETTGKDSSREGKSNAAEKSDTNQQILNNRVFNGGGDDNDNINNSDRDVD</sequence>
<dbReference type="PANTHER" id="PTHR45842">
    <property type="entry name" value="SYNAPTIC ADHESION-LIKE MOLECULE SALM"/>
    <property type="match status" value="1"/>
</dbReference>
<evidence type="ECO:0000259" key="6">
    <source>
        <dbReference type="PROSITE" id="PS50835"/>
    </source>
</evidence>
<dbReference type="PROSITE" id="PS50835">
    <property type="entry name" value="IG_LIKE"/>
    <property type="match status" value="1"/>
</dbReference>
<dbReference type="InterPro" id="IPR003599">
    <property type="entry name" value="Ig_sub"/>
</dbReference>
<dbReference type="Proteomes" id="UP000009046">
    <property type="component" value="Unassembled WGS sequence"/>
</dbReference>
<organism>
    <name type="scientific">Pediculus humanus subsp. corporis</name>
    <name type="common">Body louse</name>
    <dbReference type="NCBI Taxonomy" id="121224"/>
    <lineage>
        <taxon>Eukaryota</taxon>
        <taxon>Metazoa</taxon>
        <taxon>Ecdysozoa</taxon>
        <taxon>Arthropoda</taxon>
        <taxon>Hexapoda</taxon>
        <taxon>Insecta</taxon>
        <taxon>Pterygota</taxon>
        <taxon>Neoptera</taxon>
        <taxon>Paraneoptera</taxon>
        <taxon>Psocodea</taxon>
        <taxon>Troctomorpha</taxon>
        <taxon>Phthiraptera</taxon>
        <taxon>Anoplura</taxon>
        <taxon>Pediculidae</taxon>
        <taxon>Pediculus</taxon>
    </lineage>
</organism>
<feature type="domain" description="Ig-like" evidence="6">
    <location>
        <begin position="504"/>
        <end position="620"/>
    </location>
</feature>
<gene>
    <name evidence="8" type="primary">8235403</name>
    <name evidence="7" type="ORF">Phum_PHUM261790</name>
</gene>
<dbReference type="OMA" id="HNYLARI"/>
<dbReference type="SUPFAM" id="SSF52058">
    <property type="entry name" value="L domain-like"/>
    <property type="match status" value="1"/>
</dbReference>
<dbReference type="CTD" id="8235403"/>
<evidence type="ECO:0000313" key="9">
    <source>
        <dbReference type="Proteomes" id="UP000009046"/>
    </source>
</evidence>
<feature type="region of interest" description="Disordered" evidence="5">
    <location>
        <begin position="837"/>
        <end position="881"/>
    </location>
</feature>
<dbReference type="PRINTS" id="PR00019">
    <property type="entry name" value="LEURICHRPT"/>
</dbReference>
<dbReference type="EMBL" id="AAZO01003026">
    <property type="status" value="NOT_ANNOTATED_CDS"/>
    <property type="molecule type" value="Genomic_DNA"/>
</dbReference>
<dbReference type="InterPro" id="IPR036179">
    <property type="entry name" value="Ig-like_dom_sf"/>
</dbReference>
<feature type="region of interest" description="Disordered" evidence="5">
    <location>
        <begin position="982"/>
        <end position="1059"/>
    </location>
</feature>
<dbReference type="SMART" id="SM00408">
    <property type="entry name" value="IGc2"/>
    <property type="match status" value="1"/>
</dbReference>
<dbReference type="InterPro" id="IPR013783">
    <property type="entry name" value="Ig-like_fold"/>
</dbReference>
<dbReference type="PROSITE" id="PS51450">
    <property type="entry name" value="LRR"/>
    <property type="match status" value="5"/>
</dbReference>
<evidence type="ECO:0000256" key="3">
    <source>
        <dbReference type="ARBA" id="ARBA00022737"/>
    </source>
</evidence>
<evidence type="ECO:0000256" key="4">
    <source>
        <dbReference type="ARBA" id="ARBA00023157"/>
    </source>
</evidence>
<reference evidence="7" key="1">
    <citation type="submission" date="2007-04" db="EMBL/GenBank/DDBJ databases">
        <title>Annotation of Pediculus humanus corporis strain USDA.</title>
        <authorList>
            <person name="Kirkness E."/>
            <person name="Hannick L."/>
            <person name="Hass B."/>
            <person name="Bruggner R."/>
            <person name="Lawson D."/>
            <person name="Bidwell S."/>
            <person name="Joardar V."/>
            <person name="Caler E."/>
            <person name="Walenz B."/>
            <person name="Inman J."/>
            <person name="Schobel S."/>
            <person name="Galinsky K."/>
            <person name="Amedeo P."/>
            <person name="Strausberg R."/>
        </authorList>
    </citation>
    <scope>NUCLEOTIDE SEQUENCE</scope>
    <source>
        <strain evidence="7">USDA</strain>
    </source>
</reference>
<reference evidence="7" key="2">
    <citation type="submission" date="2007-04" db="EMBL/GenBank/DDBJ databases">
        <title>The genome of the human body louse.</title>
        <authorList>
            <consortium name="The Human Body Louse Genome Consortium"/>
            <person name="Kirkness E."/>
            <person name="Walenz B."/>
            <person name="Hass B."/>
            <person name="Bruggner R."/>
            <person name="Strausberg R."/>
        </authorList>
    </citation>
    <scope>NUCLEOTIDE SEQUENCE</scope>
    <source>
        <strain evidence="7">USDA</strain>
    </source>
</reference>
<dbReference type="EnsemblMetazoa" id="PHUM261790-RA">
    <property type="protein sequence ID" value="PHUM261790-PA"/>
    <property type="gene ID" value="PHUM261790"/>
</dbReference>
<proteinExistence type="predicted"/>
<dbReference type="STRING" id="121224.E0VKD8"/>
<keyword evidence="2" id="KW-0732">Signal</keyword>
<dbReference type="Pfam" id="PF13855">
    <property type="entry name" value="LRR_8"/>
    <property type="match status" value="2"/>
</dbReference>
<keyword evidence="3" id="KW-0677">Repeat</keyword>
<dbReference type="InParanoid" id="E0VKD8"/>
<dbReference type="InterPro" id="IPR007110">
    <property type="entry name" value="Ig-like_dom"/>
</dbReference>
<evidence type="ECO:0000313" key="7">
    <source>
        <dbReference type="EMBL" id="EEB13854.1"/>
    </source>
</evidence>